<evidence type="ECO:0000313" key="1">
    <source>
        <dbReference type="EMBL" id="NMD86741.1"/>
    </source>
</evidence>
<dbReference type="AlphaFoldDB" id="A0A848AUX9"/>
<dbReference type="RefSeq" id="WP_168962372.1">
    <property type="nucleotide sequence ID" value="NZ_JABAEW010000014.1"/>
</dbReference>
<accession>A0A848AUX9</accession>
<dbReference type="EMBL" id="JABAEW010000014">
    <property type="protein sequence ID" value="NMD86741.1"/>
    <property type="molecule type" value="Genomic_DNA"/>
</dbReference>
<name>A0A848AUX9_9BACT</name>
<comment type="caution">
    <text evidence="1">The sequence shown here is derived from an EMBL/GenBank/DDBJ whole genome shotgun (WGS) entry which is preliminary data.</text>
</comment>
<protein>
    <submittedName>
        <fullName evidence="1">Uncharacterized protein</fullName>
    </submittedName>
</protein>
<evidence type="ECO:0000313" key="2">
    <source>
        <dbReference type="Proteomes" id="UP000576225"/>
    </source>
</evidence>
<gene>
    <name evidence="1" type="ORF">HF882_09110</name>
</gene>
<sequence length="185" mass="20639">MAENEIVLRKFRNKKTGEEFSLQTAFFEKEIKVPTLVNVPLYVDGVMISEKELSALGLEIVGYTQEQLDTAYYAELYAANPDLAPRVRQYRDYLDSLALPYDATTDQVDAALLAREDLDAAGRLELSSRIAAKLHDIEVNFEMMGIPGQTAWSAIPKLVKYLQVPAPEIPEAPEQPEPPEAPEAV</sequence>
<proteinExistence type="predicted"/>
<reference evidence="1 2" key="1">
    <citation type="submission" date="2020-04" db="EMBL/GenBank/DDBJ databases">
        <authorList>
            <person name="Hitch T.C.A."/>
            <person name="Wylensek D."/>
            <person name="Clavel T."/>
        </authorList>
    </citation>
    <scope>NUCLEOTIDE SEQUENCE [LARGE SCALE GENOMIC DNA]</scope>
    <source>
        <strain evidence="1 2">COR2-253-APC-1A</strain>
    </source>
</reference>
<dbReference type="Proteomes" id="UP000576225">
    <property type="component" value="Unassembled WGS sequence"/>
</dbReference>
<organism evidence="1 2">
    <name type="scientific">Victivallis vadensis</name>
    <dbReference type="NCBI Taxonomy" id="172901"/>
    <lineage>
        <taxon>Bacteria</taxon>
        <taxon>Pseudomonadati</taxon>
        <taxon>Lentisphaerota</taxon>
        <taxon>Lentisphaeria</taxon>
        <taxon>Victivallales</taxon>
        <taxon>Victivallaceae</taxon>
        <taxon>Victivallis</taxon>
    </lineage>
</organism>